<evidence type="ECO:0000256" key="8">
    <source>
        <dbReference type="ARBA" id="ARBA00023328"/>
    </source>
</evidence>
<reference evidence="11" key="1">
    <citation type="submission" date="2022-03" db="EMBL/GenBank/DDBJ databases">
        <authorList>
            <person name="Alioto T."/>
            <person name="Alioto T."/>
            <person name="Gomez Garrido J."/>
        </authorList>
    </citation>
    <scope>NUCLEOTIDE SEQUENCE</scope>
</reference>
<feature type="region of interest" description="Disordered" evidence="9">
    <location>
        <begin position="172"/>
        <end position="199"/>
    </location>
</feature>
<proteinExistence type="inferred from homology"/>
<feature type="compositionally biased region" description="Basic and acidic residues" evidence="9">
    <location>
        <begin position="333"/>
        <end position="360"/>
    </location>
</feature>
<protein>
    <submittedName>
        <fullName evidence="11">Shugoshin 1 isoform X1</fullName>
    </submittedName>
</protein>
<name>A0AAD1RYF0_PELCU</name>
<dbReference type="InterPro" id="IPR011515">
    <property type="entry name" value="Shugoshin_C"/>
</dbReference>
<dbReference type="GO" id="GO:0005634">
    <property type="term" value="C:nucleus"/>
    <property type="evidence" value="ECO:0007669"/>
    <property type="project" value="InterPro"/>
</dbReference>
<evidence type="ECO:0000256" key="5">
    <source>
        <dbReference type="ARBA" id="ARBA00022829"/>
    </source>
</evidence>
<evidence type="ECO:0000256" key="9">
    <source>
        <dbReference type="SAM" id="MobiDB-lite"/>
    </source>
</evidence>
<feature type="domain" description="Shugoshin C-terminal" evidence="10">
    <location>
        <begin position="614"/>
        <end position="635"/>
    </location>
</feature>
<dbReference type="AlphaFoldDB" id="A0AAD1RYF0"/>
<evidence type="ECO:0000256" key="4">
    <source>
        <dbReference type="ARBA" id="ARBA00022618"/>
    </source>
</evidence>
<feature type="region of interest" description="Disordered" evidence="9">
    <location>
        <begin position="306"/>
        <end position="403"/>
    </location>
</feature>
<dbReference type="EMBL" id="OW240915">
    <property type="protein sequence ID" value="CAH2282761.1"/>
    <property type="molecule type" value="Genomic_DNA"/>
</dbReference>
<dbReference type="Pfam" id="PF07557">
    <property type="entry name" value="Shugoshin_C"/>
    <property type="match status" value="1"/>
</dbReference>
<comment type="similarity">
    <text evidence="2">Belongs to the shugoshin family.</text>
</comment>
<evidence type="ECO:0000256" key="7">
    <source>
        <dbReference type="ARBA" id="ARBA00023306"/>
    </source>
</evidence>
<dbReference type="PANTHER" id="PTHR21577">
    <property type="entry name" value="SHUGOSHIN"/>
    <property type="match status" value="1"/>
</dbReference>
<accession>A0AAD1RYF0</accession>
<evidence type="ECO:0000256" key="6">
    <source>
        <dbReference type="ARBA" id="ARBA00023054"/>
    </source>
</evidence>
<keyword evidence="12" id="KW-1185">Reference proteome</keyword>
<evidence type="ECO:0000256" key="2">
    <source>
        <dbReference type="ARBA" id="ARBA00010845"/>
    </source>
</evidence>
<dbReference type="Gene3D" id="1.20.5.730">
    <property type="entry name" value="Single helix bin"/>
    <property type="match status" value="1"/>
</dbReference>
<feature type="compositionally biased region" description="Basic and acidic residues" evidence="9">
    <location>
        <begin position="482"/>
        <end position="491"/>
    </location>
</feature>
<evidence type="ECO:0000256" key="3">
    <source>
        <dbReference type="ARBA" id="ARBA00022454"/>
    </source>
</evidence>
<keyword evidence="6" id="KW-0175">Coiled coil</keyword>
<dbReference type="Proteomes" id="UP001295444">
    <property type="component" value="Chromosome 04"/>
</dbReference>
<dbReference type="InterPro" id="IPR038889">
    <property type="entry name" value="Shugoshin1/2"/>
</dbReference>
<dbReference type="GO" id="GO:0045132">
    <property type="term" value="P:meiotic chromosome segregation"/>
    <property type="evidence" value="ECO:0007669"/>
    <property type="project" value="InterPro"/>
</dbReference>
<evidence type="ECO:0000313" key="12">
    <source>
        <dbReference type="Proteomes" id="UP001295444"/>
    </source>
</evidence>
<feature type="compositionally biased region" description="Basic and acidic residues" evidence="9">
    <location>
        <begin position="368"/>
        <end position="386"/>
    </location>
</feature>
<keyword evidence="7" id="KW-0131">Cell cycle</keyword>
<evidence type="ECO:0000313" key="11">
    <source>
        <dbReference type="EMBL" id="CAH2282761.1"/>
    </source>
</evidence>
<gene>
    <name evidence="11" type="ORF">PECUL_23A044324</name>
</gene>
<comment type="subcellular location">
    <subcellularLocation>
        <location evidence="1">Chromosome</location>
        <location evidence="1">Centromere</location>
    </subcellularLocation>
</comment>
<keyword evidence="3" id="KW-0158">Chromosome</keyword>
<evidence type="ECO:0000256" key="1">
    <source>
        <dbReference type="ARBA" id="ARBA00004584"/>
    </source>
</evidence>
<feature type="region of interest" description="Disordered" evidence="9">
    <location>
        <begin position="417"/>
        <end position="495"/>
    </location>
</feature>
<evidence type="ECO:0000259" key="10">
    <source>
        <dbReference type="Pfam" id="PF07557"/>
    </source>
</evidence>
<keyword evidence="4" id="KW-0132">Cell division</keyword>
<keyword evidence="8" id="KW-0137">Centromere</keyword>
<keyword evidence="5" id="KW-0159">Chromosome partition</keyword>
<dbReference type="PANTHER" id="PTHR21577:SF3">
    <property type="entry name" value="SHUGOSHIN 1-RELATED"/>
    <property type="match status" value="1"/>
</dbReference>
<sequence length="676" mass="76666">MAKVRCLKKTFQESLEDIKERMKEKRMKKLAKVVTVKAYSAKAMKINNSSVSVKSIQENNKGLALALEEEKVKSRQAQDLILHLKREHQRLMFEIFMLRRKLSLHNGRESTNDKLSSLKDIIAKVTSNLLETAKLLGPAQVLCTSNNIDNTPSVSEKPLEKYETIRPLCRGLPQHAPASNSSEPSMYPKESGRNDENLNCEDNVFESSEKITSTNKGRRSHIYQPGFISEEVNLVPNEKPERIAHLHRNVSTRRPRSNLNSCREEPVFQDRSEVDCLNADYVHSGTENIAPVEDCNFRNNGGMENLDTFPSPSKEEFLPDSEINKIASSTPEIKTKDIPAKSKEDSRTGRERVRKGKTDKAGSVPLKKPWENSKPRARSKSRERGTSKHLVSNEKMNSSLNSGDAYDFAFEESVHVTPFRQNKPEEEDLNENSSVESNNEDDMDDSLYVPHKENSKNKNRTQSSISVPLRPRSKRSKAIQPQKKENKKEVQEEQVNLKKNGRNGLKVKTEHAVETSTDVLTETVETTRESFLPTYEDAEDLISNPFQLKVSTEKLHLDTNTPTERILGCAAAEPPTPRFSLSDVTNLSGCSDVKKRSCPLHNSDERKKHGTPIRKRRCTVTVNYAEPKLSAKLRRGDPFTDTEFLNSPIYKQKDARKSLKKNSLSRYNEAFVGCSR</sequence>
<organism evidence="11 12">
    <name type="scientific">Pelobates cultripes</name>
    <name type="common">Western spadefoot toad</name>
    <dbReference type="NCBI Taxonomy" id="61616"/>
    <lineage>
        <taxon>Eukaryota</taxon>
        <taxon>Metazoa</taxon>
        <taxon>Chordata</taxon>
        <taxon>Craniata</taxon>
        <taxon>Vertebrata</taxon>
        <taxon>Euteleostomi</taxon>
        <taxon>Amphibia</taxon>
        <taxon>Batrachia</taxon>
        <taxon>Anura</taxon>
        <taxon>Pelobatoidea</taxon>
        <taxon>Pelobatidae</taxon>
        <taxon>Pelobates</taxon>
    </lineage>
</organism>
<dbReference type="GO" id="GO:0000775">
    <property type="term" value="C:chromosome, centromeric region"/>
    <property type="evidence" value="ECO:0007669"/>
    <property type="project" value="UniProtKB-SubCell"/>
</dbReference>
<dbReference type="GO" id="GO:0051301">
    <property type="term" value="P:cell division"/>
    <property type="evidence" value="ECO:0007669"/>
    <property type="project" value="UniProtKB-KW"/>
</dbReference>